<keyword evidence="1" id="KW-1133">Transmembrane helix</keyword>
<feature type="transmembrane region" description="Helical" evidence="1">
    <location>
        <begin position="48"/>
        <end position="72"/>
    </location>
</feature>
<protein>
    <recommendedName>
        <fullName evidence="4">Peptidase M15B domain-containing protein</fullName>
    </recommendedName>
</protein>
<sequence>MKHLISILVGLALIAFAGVLVANAQSYTPLARLPGTVDANTGQTNISMYLSGAIKLLIALGAALAILFAIIGGTQYVAAGISPDAKSGAKERIWGALIGLAIILTSYLLLNSINPKLVQFSFMLPPVGEVAPGAAVSGVPGTCPIAPLEALTGVALSMENGATVLFTSDDSSVQRNLTELKKEVAKLNTALGGKVTVNSAYRPMAYQRHLYAIVNKWITQGLKDNTDPLCASLKSTVGAEYAKHGLGTVVASPGSCAPHVKGTGVDLQIPGYDLNTINSFMVTNHINLRWQGLTNDPVHFNLQNPPYSGCAASF</sequence>
<evidence type="ECO:0000256" key="1">
    <source>
        <dbReference type="SAM" id="Phobius"/>
    </source>
</evidence>
<dbReference type="AlphaFoldDB" id="A0A1G2S620"/>
<feature type="transmembrane region" description="Helical" evidence="1">
    <location>
        <begin position="93"/>
        <end position="110"/>
    </location>
</feature>
<organism evidence="2 3">
    <name type="scientific">Candidatus Yonathbacteria bacterium RIFCSPHIGHO2_02_FULL_44_14</name>
    <dbReference type="NCBI Taxonomy" id="1802724"/>
    <lineage>
        <taxon>Bacteria</taxon>
        <taxon>Candidatus Yonathiibacteriota</taxon>
    </lineage>
</organism>
<dbReference type="EMBL" id="MHUT01000020">
    <property type="protein sequence ID" value="OHA80437.1"/>
    <property type="molecule type" value="Genomic_DNA"/>
</dbReference>
<name>A0A1G2S620_9BACT</name>
<keyword evidence="1" id="KW-0812">Transmembrane</keyword>
<reference evidence="2 3" key="1">
    <citation type="journal article" date="2016" name="Nat. Commun.">
        <title>Thousands of microbial genomes shed light on interconnected biogeochemical processes in an aquifer system.</title>
        <authorList>
            <person name="Anantharaman K."/>
            <person name="Brown C.T."/>
            <person name="Hug L.A."/>
            <person name="Sharon I."/>
            <person name="Castelle C.J."/>
            <person name="Probst A.J."/>
            <person name="Thomas B.C."/>
            <person name="Singh A."/>
            <person name="Wilkins M.J."/>
            <person name="Karaoz U."/>
            <person name="Brodie E.L."/>
            <person name="Williams K.H."/>
            <person name="Hubbard S.S."/>
            <person name="Banfield J.F."/>
        </authorList>
    </citation>
    <scope>NUCLEOTIDE SEQUENCE [LARGE SCALE GENOMIC DNA]</scope>
</reference>
<gene>
    <name evidence="2" type="ORF">A3D51_03405</name>
</gene>
<proteinExistence type="predicted"/>
<dbReference type="SUPFAM" id="SSF55166">
    <property type="entry name" value="Hedgehog/DD-peptidase"/>
    <property type="match status" value="1"/>
</dbReference>
<keyword evidence="1" id="KW-0472">Membrane</keyword>
<evidence type="ECO:0000313" key="3">
    <source>
        <dbReference type="Proteomes" id="UP000179118"/>
    </source>
</evidence>
<comment type="caution">
    <text evidence="2">The sequence shown here is derived from an EMBL/GenBank/DDBJ whole genome shotgun (WGS) entry which is preliminary data.</text>
</comment>
<dbReference type="InterPro" id="IPR009045">
    <property type="entry name" value="Zn_M74/Hedgehog-like"/>
</dbReference>
<accession>A0A1G2S620</accession>
<evidence type="ECO:0000313" key="2">
    <source>
        <dbReference type="EMBL" id="OHA80437.1"/>
    </source>
</evidence>
<evidence type="ECO:0008006" key="4">
    <source>
        <dbReference type="Google" id="ProtNLM"/>
    </source>
</evidence>
<dbReference type="Proteomes" id="UP000179118">
    <property type="component" value="Unassembled WGS sequence"/>
</dbReference>
<dbReference type="Gene3D" id="3.30.1380.10">
    <property type="match status" value="1"/>
</dbReference>